<evidence type="ECO:0000259" key="10">
    <source>
        <dbReference type="Pfam" id="PF16916"/>
    </source>
</evidence>
<dbReference type="InterPro" id="IPR036837">
    <property type="entry name" value="Cation_efflux_CTD_sf"/>
</dbReference>
<dbReference type="InterPro" id="IPR050681">
    <property type="entry name" value="CDF/SLC30A"/>
</dbReference>
<keyword evidence="12" id="KW-1185">Reference proteome</keyword>
<evidence type="ECO:0000256" key="5">
    <source>
        <dbReference type="ARBA" id="ARBA00022989"/>
    </source>
</evidence>
<evidence type="ECO:0000256" key="4">
    <source>
        <dbReference type="ARBA" id="ARBA00022692"/>
    </source>
</evidence>
<dbReference type="Gene3D" id="3.30.70.1350">
    <property type="entry name" value="Cation efflux protein, cytoplasmic domain"/>
    <property type="match status" value="1"/>
</dbReference>
<comment type="subcellular location">
    <subcellularLocation>
        <location evidence="1">Membrane</location>
        <topology evidence="1">Multi-pass membrane protein</topology>
    </subcellularLocation>
</comment>
<keyword evidence="7 8" id="KW-0472">Membrane</keyword>
<dbReference type="NCBIfam" id="TIGR01297">
    <property type="entry name" value="CDF"/>
    <property type="match status" value="1"/>
</dbReference>
<feature type="transmembrane region" description="Helical" evidence="8">
    <location>
        <begin position="78"/>
        <end position="101"/>
    </location>
</feature>
<proteinExistence type="inferred from homology"/>
<keyword evidence="6" id="KW-0406">Ion transport</keyword>
<reference evidence="11 12" key="1">
    <citation type="submission" date="2020-04" db="EMBL/GenBank/DDBJ databases">
        <authorList>
            <person name="Zhang R."/>
            <person name="Schippers A."/>
        </authorList>
    </citation>
    <scope>NUCLEOTIDE SEQUENCE [LARGE SCALE GENOMIC DNA]</scope>
    <source>
        <strain evidence="11 12">DSM 109850</strain>
    </source>
</reference>
<dbReference type="InterPro" id="IPR027470">
    <property type="entry name" value="Cation_efflux_CTD"/>
</dbReference>
<protein>
    <submittedName>
        <fullName evidence="11">Cation transporter</fullName>
    </submittedName>
</protein>
<evidence type="ECO:0000313" key="12">
    <source>
        <dbReference type="Proteomes" id="UP000533476"/>
    </source>
</evidence>
<dbReference type="RefSeq" id="WP_169096007.1">
    <property type="nucleotide sequence ID" value="NZ_JABBVZ010000003.1"/>
</dbReference>
<feature type="transmembrane region" description="Helical" evidence="8">
    <location>
        <begin position="113"/>
        <end position="132"/>
    </location>
</feature>
<dbReference type="InterPro" id="IPR027469">
    <property type="entry name" value="Cation_efflux_TMD_sf"/>
</dbReference>
<feature type="domain" description="Cation efflux protein cytoplasmic" evidence="10">
    <location>
        <begin position="208"/>
        <end position="283"/>
    </location>
</feature>
<dbReference type="Gene3D" id="1.20.1510.10">
    <property type="entry name" value="Cation efflux protein transmembrane domain"/>
    <property type="match status" value="1"/>
</dbReference>
<dbReference type="GO" id="GO:0005385">
    <property type="term" value="F:zinc ion transmembrane transporter activity"/>
    <property type="evidence" value="ECO:0007669"/>
    <property type="project" value="TreeGrafter"/>
</dbReference>
<dbReference type="SUPFAM" id="SSF161111">
    <property type="entry name" value="Cation efflux protein transmembrane domain-like"/>
    <property type="match status" value="1"/>
</dbReference>
<feature type="transmembrane region" description="Helical" evidence="8">
    <location>
        <begin position="12"/>
        <end position="31"/>
    </location>
</feature>
<dbReference type="AlphaFoldDB" id="A0A7Y0L0M9"/>
<dbReference type="PANTHER" id="PTHR11562:SF17">
    <property type="entry name" value="RE54080P-RELATED"/>
    <property type="match status" value="1"/>
</dbReference>
<sequence length="296" mass="32453">MHTHDGPTRQLIWALLLTGAIFVLQLVGALMSQSLSLLSNAGHLFTDLGSIGLALYAAKVGQHRPTQELSYGYSRSGIVAAFVNGLILAAIAIALMISSIYRFIRPAPVNASVMLVVTIITLGLNLATSWVLHPPQKSRDINRWGVYWHALGDAFSSLGILLAALLIDETGWNGWDPVAALAVGLFILWASWKTARPSLRILMEATPEGTRLDEIRQTFLSHPDVNDVHHLHVWSISPELHALSAHIRLGTTSIRDGQRVIEQLNHDLAAHHDIHHVTLQIEAEQHDDPDDGIPTN</sequence>
<evidence type="ECO:0000256" key="3">
    <source>
        <dbReference type="ARBA" id="ARBA00022448"/>
    </source>
</evidence>
<dbReference type="Proteomes" id="UP000533476">
    <property type="component" value="Unassembled WGS sequence"/>
</dbReference>
<comment type="caution">
    <text evidence="11">The sequence shown here is derived from an EMBL/GenBank/DDBJ whole genome shotgun (WGS) entry which is preliminary data.</text>
</comment>
<evidence type="ECO:0000256" key="1">
    <source>
        <dbReference type="ARBA" id="ARBA00004141"/>
    </source>
</evidence>
<evidence type="ECO:0000259" key="9">
    <source>
        <dbReference type="Pfam" id="PF01545"/>
    </source>
</evidence>
<dbReference type="Pfam" id="PF16916">
    <property type="entry name" value="ZT_dimer"/>
    <property type="match status" value="1"/>
</dbReference>
<dbReference type="PANTHER" id="PTHR11562">
    <property type="entry name" value="CATION EFFLUX PROTEIN/ ZINC TRANSPORTER"/>
    <property type="match status" value="1"/>
</dbReference>
<evidence type="ECO:0000256" key="6">
    <source>
        <dbReference type="ARBA" id="ARBA00023065"/>
    </source>
</evidence>
<dbReference type="InterPro" id="IPR002524">
    <property type="entry name" value="Cation_efflux"/>
</dbReference>
<evidence type="ECO:0000256" key="7">
    <source>
        <dbReference type="ARBA" id="ARBA00023136"/>
    </source>
</evidence>
<name>A0A7Y0L0M9_9FIRM</name>
<feature type="transmembrane region" description="Helical" evidence="8">
    <location>
        <begin position="144"/>
        <end position="167"/>
    </location>
</feature>
<keyword evidence="3" id="KW-0813">Transport</keyword>
<evidence type="ECO:0000313" key="11">
    <source>
        <dbReference type="EMBL" id="NMP21055.1"/>
    </source>
</evidence>
<dbReference type="EMBL" id="JABBVZ010000003">
    <property type="protein sequence ID" value="NMP21055.1"/>
    <property type="molecule type" value="Genomic_DNA"/>
</dbReference>
<comment type="similarity">
    <text evidence="2">Belongs to the cation diffusion facilitator (CDF) transporter (TC 2.A.4) family. SLC30A subfamily.</text>
</comment>
<accession>A0A7Y0L0M9</accession>
<feature type="transmembrane region" description="Helical" evidence="8">
    <location>
        <begin position="37"/>
        <end position="58"/>
    </location>
</feature>
<feature type="domain" description="Cation efflux protein transmembrane" evidence="9">
    <location>
        <begin position="12"/>
        <end position="203"/>
    </location>
</feature>
<keyword evidence="5 8" id="KW-1133">Transmembrane helix</keyword>
<dbReference type="SUPFAM" id="SSF160240">
    <property type="entry name" value="Cation efflux protein cytoplasmic domain-like"/>
    <property type="match status" value="1"/>
</dbReference>
<dbReference type="InterPro" id="IPR058533">
    <property type="entry name" value="Cation_efflux_TM"/>
</dbReference>
<keyword evidence="4 8" id="KW-0812">Transmembrane</keyword>
<dbReference type="GO" id="GO:0005886">
    <property type="term" value="C:plasma membrane"/>
    <property type="evidence" value="ECO:0007669"/>
    <property type="project" value="TreeGrafter"/>
</dbReference>
<organism evidence="11 12">
    <name type="scientific">Sulfobacillus harzensis</name>
    <dbReference type="NCBI Taxonomy" id="2729629"/>
    <lineage>
        <taxon>Bacteria</taxon>
        <taxon>Bacillati</taxon>
        <taxon>Bacillota</taxon>
        <taxon>Clostridia</taxon>
        <taxon>Eubacteriales</taxon>
        <taxon>Clostridiales Family XVII. Incertae Sedis</taxon>
        <taxon>Sulfobacillus</taxon>
    </lineage>
</organism>
<dbReference type="Pfam" id="PF01545">
    <property type="entry name" value="Cation_efflux"/>
    <property type="match status" value="1"/>
</dbReference>
<feature type="transmembrane region" description="Helical" evidence="8">
    <location>
        <begin position="173"/>
        <end position="192"/>
    </location>
</feature>
<gene>
    <name evidence="11" type="ORF">HIJ39_01620</name>
</gene>
<evidence type="ECO:0000256" key="8">
    <source>
        <dbReference type="SAM" id="Phobius"/>
    </source>
</evidence>
<evidence type="ECO:0000256" key="2">
    <source>
        <dbReference type="ARBA" id="ARBA00008873"/>
    </source>
</evidence>